<dbReference type="Proteomes" id="UP000007266">
    <property type="component" value="Unassembled WGS sequence"/>
</dbReference>
<keyword evidence="3" id="KW-1185">Reference proteome</keyword>
<keyword evidence="1" id="KW-0472">Membrane</keyword>
<evidence type="ECO:0000313" key="3">
    <source>
        <dbReference type="Proteomes" id="UP000007266"/>
    </source>
</evidence>
<accession>A0A139WA18</accession>
<feature type="transmembrane region" description="Helical" evidence="1">
    <location>
        <begin position="83"/>
        <end position="107"/>
    </location>
</feature>
<reference evidence="2 3" key="2">
    <citation type="journal article" date="2010" name="Nucleic Acids Res.">
        <title>BeetleBase in 2010: revisions to provide comprehensive genomic information for Tribolium castaneum.</title>
        <authorList>
            <person name="Kim H.S."/>
            <person name="Murphy T."/>
            <person name="Xia J."/>
            <person name="Caragea D."/>
            <person name="Park Y."/>
            <person name="Beeman R.W."/>
            <person name="Lorenzen M.D."/>
            <person name="Butcher S."/>
            <person name="Manak J.R."/>
            <person name="Brown S.J."/>
        </authorList>
    </citation>
    <scope>NUCLEOTIDE SEQUENCE [LARGE SCALE GENOMIC DNA]</scope>
    <source>
        <strain evidence="2 3">Georgia GA2</strain>
    </source>
</reference>
<name>A0A139WA18_TRICA</name>
<sequence>MSTVFKCPSIYGTPKRLPYQRNYVGLIVLGTAPCIAVLLHPARRCCYIFLTSSDFLLVLRLPVEEESSDEYFFWLELKYDNSYHTISIWMNFFLRIIIILITVIVPLSTMTNSVRASKLMPPHTMMEPPPKFTLGTMLH</sequence>
<protein>
    <submittedName>
        <fullName evidence="2">Uncharacterized protein</fullName>
    </submittedName>
</protein>
<dbReference type="EMBL" id="KQ971752">
    <property type="protein sequence ID" value="KYB24748.1"/>
    <property type="molecule type" value="Genomic_DNA"/>
</dbReference>
<evidence type="ECO:0000313" key="2">
    <source>
        <dbReference type="EMBL" id="KYB24748.1"/>
    </source>
</evidence>
<gene>
    <name evidence="2" type="primary">AUGUSTUS-3.0.2_33292</name>
    <name evidence="2" type="ORF">TcasGA2_TC033292</name>
</gene>
<evidence type="ECO:0000256" key="1">
    <source>
        <dbReference type="SAM" id="Phobius"/>
    </source>
</evidence>
<organism evidence="2 3">
    <name type="scientific">Tribolium castaneum</name>
    <name type="common">Red flour beetle</name>
    <dbReference type="NCBI Taxonomy" id="7070"/>
    <lineage>
        <taxon>Eukaryota</taxon>
        <taxon>Metazoa</taxon>
        <taxon>Ecdysozoa</taxon>
        <taxon>Arthropoda</taxon>
        <taxon>Hexapoda</taxon>
        <taxon>Insecta</taxon>
        <taxon>Pterygota</taxon>
        <taxon>Neoptera</taxon>
        <taxon>Endopterygota</taxon>
        <taxon>Coleoptera</taxon>
        <taxon>Polyphaga</taxon>
        <taxon>Cucujiformia</taxon>
        <taxon>Tenebrionidae</taxon>
        <taxon>Tenebrionidae incertae sedis</taxon>
        <taxon>Tribolium</taxon>
    </lineage>
</organism>
<dbReference type="AlphaFoldDB" id="A0A139WA18"/>
<dbReference type="InParanoid" id="A0A139WA18"/>
<feature type="transmembrane region" description="Helical" evidence="1">
    <location>
        <begin position="20"/>
        <end position="39"/>
    </location>
</feature>
<proteinExistence type="predicted"/>
<keyword evidence="1" id="KW-1133">Transmembrane helix</keyword>
<reference evidence="2 3" key="1">
    <citation type="journal article" date="2008" name="Nature">
        <title>The genome of the model beetle and pest Tribolium castaneum.</title>
        <authorList>
            <consortium name="Tribolium Genome Sequencing Consortium"/>
            <person name="Richards S."/>
            <person name="Gibbs R.A."/>
            <person name="Weinstock G.M."/>
            <person name="Brown S.J."/>
            <person name="Denell R."/>
            <person name="Beeman R.W."/>
            <person name="Gibbs R."/>
            <person name="Beeman R.W."/>
            <person name="Brown S.J."/>
            <person name="Bucher G."/>
            <person name="Friedrich M."/>
            <person name="Grimmelikhuijzen C.J."/>
            <person name="Klingler M."/>
            <person name="Lorenzen M."/>
            <person name="Richards S."/>
            <person name="Roth S."/>
            <person name="Schroder R."/>
            <person name="Tautz D."/>
            <person name="Zdobnov E.M."/>
            <person name="Muzny D."/>
            <person name="Gibbs R.A."/>
            <person name="Weinstock G.M."/>
            <person name="Attaway T."/>
            <person name="Bell S."/>
            <person name="Buhay C.J."/>
            <person name="Chandrabose M.N."/>
            <person name="Chavez D."/>
            <person name="Clerk-Blankenburg K.P."/>
            <person name="Cree A."/>
            <person name="Dao M."/>
            <person name="Davis C."/>
            <person name="Chacko J."/>
            <person name="Dinh H."/>
            <person name="Dugan-Rocha S."/>
            <person name="Fowler G."/>
            <person name="Garner T.T."/>
            <person name="Garnes J."/>
            <person name="Gnirke A."/>
            <person name="Hawes A."/>
            <person name="Hernandez J."/>
            <person name="Hines S."/>
            <person name="Holder M."/>
            <person name="Hume J."/>
            <person name="Jhangiani S.N."/>
            <person name="Joshi V."/>
            <person name="Khan Z.M."/>
            <person name="Jackson L."/>
            <person name="Kovar C."/>
            <person name="Kowis A."/>
            <person name="Lee S."/>
            <person name="Lewis L.R."/>
            <person name="Margolis J."/>
            <person name="Morgan M."/>
            <person name="Nazareth L.V."/>
            <person name="Nguyen N."/>
            <person name="Okwuonu G."/>
            <person name="Parker D."/>
            <person name="Richards S."/>
            <person name="Ruiz S.J."/>
            <person name="Santibanez J."/>
            <person name="Savard J."/>
            <person name="Scherer S.E."/>
            <person name="Schneider B."/>
            <person name="Sodergren E."/>
            <person name="Tautz D."/>
            <person name="Vattahil S."/>
            <person name="Villasana D."/>
            <person name="White C.S."/>
            <person name="Wright R."/>
            <person name="Park Y."/>
            <person name="Beeman R.W."/>
            <person name="Lord J."/>
            <person name="Oppert B."/>
            <person name="Lorenzen M."/>
            <person name="Brown S."/>
            <person name="Wang L."/>
            <person name="Savard J."/>
            <person name="Tautz D."/>
            <person name="Richards S."/>
            <person name="Weinstock G."/>
            <person name="Gibbs R.A."/>
            <person name="Liu Y."/>
            <person name="Worley K."/>
            <person name="Weinstock G."/>
            <person name="Elsik C.G."/>
            <person name="Reese J.T."/>
            <person name="Elhaik E."/>
            <person name="Landan G."/>
            <person name="Graur D."/>
            <person name="Arensburger P."/>
            <person name="Atkinson P."/>
            <person name="Beeman R.W."/>
            <person name="Beidler J."/>
            <person name="Brown S.J."/>
            <person name="Demuth J.P."/>
            <person name="Drury D.W."/>
            <person name="Du Y.Z."/>
            <person name="Fujiwara H."/>
            <person name="Lorenzen M."/>
            <person name="Maselli V."/>
            <person name="Osanai M."/>
            <person name="Park Y."/>
            <person name="Robertson H.M."/>
            <person name="Tu Z."/>
            <person name="Wang J.J."/>
            <person name="Wang S."/>
            <person name="Richards S."/>
            <person name="Song H."/>
            <person name="Zhang L."/>
            <person name="Sodergren E."/>
            <person name="Werner D."/>
            <person name="Stanke M."/>
            <person name="Morgenstern B."/>
            <person name="Solovyev V."/>
            <person name="Kosarev P."/>
            <person name="Brown G."/>
            <person name="Chen H.C."/>
            <person name="Ermolaeva O."/>
            <person name="Hlavina W."/>
            <person name="Kapustin Y."/>
            <person name="Kiryutin B."/>
            <person name="Kitts P."/>
            <person name="Maglott D."/>
            <person name="Pruitt K."/>
            <person name="Sapojnikov V."/>
            <person name="Souvorov A."/>
            <person name="Mackey A.J."/>
            <person name="Waterhouse R.M."/>
            <person name="Wyder S."/>
            <person name="Zdobnov E.M."/>
            <person name="Zdobnov E.M."/>
            <person name="Wyder S."/>
            <person name="Kriventseva E.V."/>
            <person name="Kadowaki T."/>
            <person name="Bork P."/>
            <person name="Aranda M."/>
            <person name="Bao R."/>
            <person name="Beermann A."/>
            <person name="Berns N."/>
            <person name="Bolognesi R."/>
            <person name="Bonneton F."/>
            <person name="Bopp D."/>
            <person name="Brown S.J."/>
            <person name="Bucher G."/>
            <person name="Butts T."/>
            <person name="Chaumot A."/>
            <person name="Denell R.E."/>
            <person name="Ferrier D.E."/>
            <person name="Friedrich M."/>
            <person name="Gordon C.M."/>
            <person name="Jindra M."/>
            <person name="Klingler M."/>
            <person name="Lan Q."/>
            <person name="Lattorff H.M."/>
            <person name="Laudet V."/>
            <person name="von Levetsow C."/>
            <person name="Liu Z."/>
            <person name="Lutz R."/>
            <person name="Lynch J.A."/>
            <person name="da Fonseca R.N."/>
            <person name="Posnien N."/>
            <person name="Reuter R."/>
            <person name="Roth S."/>
            <person name="Savard J."/>
            <person name="Schinko J.B."/>
            <person name="Schmitt C."/>
            <person name="Schoppmeier M."/>
            <person name="Schroder R."/>
            <person name="Shippy T.D."/>
            <person name="Simonnet F."/>
            <person name="Marques-Souza H."/>
            <person name="Tautz D."/>
            <person name="Tomoyasu Y."/>
            <person name="Trauner J."/>
            <person name="Van der Zee M."/>
            <person name="Vervoort M."/>
            <person name="Wittkopp N."/>
            <person name="Wimmer E.A."/>
            <person name="Yang X."/>
            <person name="Jones A.K."/>
            <person name="Sattelle D.B."/>
            <person name="Ebert P.R."/>
            <person name="Nelson D."/>
            <person name="Scott J.G."/>
            <person name="Beeman R.W."/>
            <person name="Muthukrishnan S."/>
            <person name="Kramer K.J."/>
            <person name="Arakane Y."/>
            <person name="Beeman R.W."/>
            <person name="Zhu Q."/>
            <person name="Hogenkamp D."/>
            <person name="Dixit R."/>
            <person name="Oppert B."/>
            <person name="Jiang H."/>
            <person name="Zou Z."/>
            <person name="Marshall J."/>
            <person name="Elpidina E."/>
            <person name="Vinokurov K."/>
            <person name="Oppert C."/>
            <person name="Zou Z."/>
            <person name="Evans J."/>
            <person name="Lu Z."/>
            <person name="Zhao P."/>
            <person name="Sumathipala N."/>
            <person name="Altincicek B."/>
            <person name="Vilcinskas A."/>
            <person name="Williams M."/>
            <person name="Hultmark D."/>
            <person name="Hetru C."/>
            <person name="Jiang H."/>
            <person name="Grimmelikhuijzen C.J."/>
            <person name="Hauser F."/>
            <person name="Cazzamali G."/>
            <person name="Williamson M."/>
            <person name="Park Y."/>
            <person name="Li B."/>
            <person name="Tanaka Y."/>
            <person name="Predel R."/>
            <person name="Neupert S."/>
            <person name="Schachtner J."/>
            <person name="Verleyen P."/>
            <person name="Raible F."/>
            <person name="Bork P."/>
            <person name="Friedrich M."/>
            <person name="Walden K.K."/>
            <person name="Robertson H.M."/>
            <person name="Angeli S."/>
            <person name="Foret S."/>
            <person name="Bucher G."/>
            <person name="Schuetz S."/>
            <person name="Maleszka R."/>
            <person name="Wimmer E.A."/>
            <person name="Beeman R.W."/>
            <person name="Lorenzen M."/>
            <person name="Tomoyasu Y."/>
            <person name="Miller S.C."/>
            <person name="Grossmann D."/>
            <person name="Bucher G."/>
        </authorList>
    </citation>
    <scope>NUCLEOTIDE SEQUENCE [LARGE SCALE GENOMIC DNA]</scope>
    <source>
        <strain evidence="2 3">Georgia GA2</strain>
    </source>
</reference>
<keyword evidence="1" id="KW-0812">Transmembrane</keyword>